<name>A0ABD3N2G8_9STRA</name>
<dbReference type="Proteomes" id="UP001530293">
    <property type="component" value="Unassembled WGS sequence"/>
</dbReference>
<sequence>MSTTLTESVYPSGFCPLHHQNYPGSDIFSSRDSGISRRYNSTSTTGDDEISGIRGGADLLSSASSATGTHRKIILESYAPSGIDVNGLICVGGGDNNNIDLTTKNENEEYGDLPGMSKIIHMNGSILAFPTMCFLWNVKYPHEVTLESLAPVRLYTPSIQYLFLGCDTPFPSSAISKIKKEMKTRHKIAVESMDVMNAMGTFNILNGEDRRVACAIVMNVDE</sequence>
<dbReference type="InterPro" id="IPR007523">
    <property type="entry name" value="NDUFAF3/AAMDC"/>
</dbReference>
<dbReference type="Gene3D" id="3.40.1230.10">
    <property type="entry name" value="MTH938-like"/>
    <property type="match status" value="1"/>
</dbReference>
<proteinExistence type="predicted"/>
<protein>
    <submittedName>
        <fullName evidence="1">Uncharacterized protein</fullName>
    </submittedName>
</protein>
<accession>A0ABD3N2G8</accession>
<keyword evidence="2" id="KW-1185">Reference proteome</keyword>
<dbReference type="AlphaFoldDB" id="A0ABD3N2G8"/>
<dbReference type="Pfam" id="PF04430">
    <property type="entry name" value="DUF498"/>
    <property type="match status" value="1"/>
</dbReference>
<comment type="caution">
    <text evidence="1">The sequence shown here is derived from an EMBL/GenBank/DDBJ whole genome shotgun (WGS) entry which is preliminary data.</text>
</comment>
<dbReference type="PANTHER" id="PTHR21192:SF2">
    <property type="entry name" value="NADH DEHYDROGENASE [UBIQUINONE] 1 ALPHA SUBCOMPLEX ASSEMBLY FACTOR 3"/>
    <property type="match status" value="1"/>
</dbReference>
<organism evidence="1 2">
    <name type="scientific">Discostella pseudostelligera</name>
    <dbReference type="NCBI Taxonomy" id="259834"/>
    <lineage>
        <taxon>Eukaryota</taxon>
        <taxon>Sar</taxon>
        <taxon>Stramenopiles</taxon>
        <taxon>Ochrophyta</taxon>
        <taxon>Bacillariophyta</taxon>
        <taxon>Coscinodiscophyceae</taxon>
        <taxon>Thalassiosirophycidae</taxon>
        <taxon>Stephanodiscales</taxon>
        <taxon>Stephanodiscaceae</taxon>
        <taxon>Discostella</taxon>
    </lineage>
</organism>
<evidence type="ECO:0000313" key="1">
    <source>
        <dbReference type="EMBL" id="KAL3770329.1"/>
    </source>
</evidence>
<evidence type="ECO:0000313" key="2">
    <source>
        <dbReference type="Proteomes" id="UP001530293"/>
    </source>
</evidence>
<dbReference type="InterPro" id="IPR036748">
    <property type="entry name" value="MTH938-like_sf"/>
</dbReference>
<reference evidence="1 2" key="1">
    <citation type="submission" date="2024-10" db="EMBL/GenBank/DDBJ databases">
        <title>Updated reference genomes for cyclostephanoid diatoms.</title>
        <authorList>
            <person name="Roberts W.R."/>
            <person name="Alverson A.J."/>
        </authorList>
    </citation>
    <scope>NUCLEOTIDE SEQUENCE [LARGE SCALE GENOMIC DNA]</scope>
    <source>
        <strain evidence="1 2">AJA232-27</strain>
    </source>
</reference>
<dbReference type="EMBL" id="JALLBG020000043">
    <property type="protein sequence ID" value="KAL3770329.1"/>
    <property type="molecule type" value="Genomic_DNA"/>
</dbReference>
<dbReference type="SUPFAM" id="SSF64076">
    <property type="entry name" value="MTH938-like"/>
    <property type="match status" value="1"/>
</dbReference>
<dbReference type="PANTHER" id="PTHR21192">
    <property type="entry name" value="NUCLEAR PROTEIN E3-3"/>
    <property type="match status" value="1"/>
</dbReference>
<gene>
    <name evidence="1" type="ORF">ACHAWU_003549</name>
</gene>